<feature type="compositionally biased region" description="Basic and acidic residues" evidence="10">
    <location>
        <begin position="130"/>
        <end position="142"/>
    </location>
</feature>
<dbReference type="GO" id="GO:0015031">
    <property type="term" value="P:protein transport"/>
    <property type="evidence" value="ECO:0007669"/>
    <property type="project" value="UniProtKB-KW"/>
</dbReference>
<keyword evidence="4" id="KW-0509">mRNA transport</keyword>
<reference evidence="12 13" key="1">
    <citation type="submission" date="2020-08" db="EMBL/GenBank/DDBJ databases">
        <title>Plant Genome Project.</title>
        <authorList>
            <person name="Zhang R.-G."/>
        </authorList>
    </citation>
    <scope>NUCLEOTIDE SEQUENCE [LARGE SCALE GENOMIC DNA]</scope>
    <source>
        <tissue evidence="12">Rhizome</tissue>
    </source>
</reference>
<dbReference type="GO" id="GO:0005643">
    <property type="term" value="C:nuclear pore"/>
    <property type="evidence" value="ECO:0007669"/>
    <property type="project" value="UniProtKB-SubCell"/>
</dbReference>
<dbReference type="CDD" id="cd13169">
    <property type="entry name" value="RanBD_NUP50_plant"/>
    <property type="match status" value="1"/>
</dbReference>
<dbReference type="InterPro" id="IPR000156">
    <property type="entry name" value="Ran_bind_dom"/>
</dbReference>
<dbReference type="AlphaFoldDB" id="A0A8J5HL37"/>
<keyword evidence="5" id="KW-0653">Protein transport</keyword>
<feature type="region of interest" description="Disordered" evidence="10">
    <location>
        <begin position="301"/>
        <end position="326"/>
    </location>
</feature>
<dbReference type="InterPro" id="IPR045207">
    <property type="entry name" value="RanBD_NUP50_plant"/>
</dbReference>
<dbReference type="Proteomes" id="UP000734854">
    <property type="component" value="Unassembled WGS sequence"/>
</dbReference>
<keyword evidence="8" id="KW-0906">Nuclear pore complex</keyword>
<dbReference type="SMART" id="SM00160">
    <property type="entry name" value="RanBD"/>
    <property type="match status" value="1"/>
</dbReference>
<evidence type="ECO:0000313" key="12">
    <source>
        <dbReference type="EMBL" id="KAG6526377.1"/>
    </source>
</evidence>
<dbReference type="GO" id="GO:0051028">
    <property type="term" value="P:mRNA transport"/>
    <property type="evidence" value="ECO:0007669"/>
    <property type="project" value="UniProtKB-KW"/>
</dbReference>
<keyword evidence="2" id="KW-0813">Transport</keyword>
<feature type="compositionally biased region" description="Basic and acidic residues" evidence="10">
    <location>
        <begin position="82"/>
        <end position="92"/>
    </location>
</feature>
<feature type="compositionally biased region" description="Basic and acidic residues" evidence="10">
    <location>
        <begin position="149"/>
        <end position="200"/>
    </location>
</feature>
<feature type="domain" description="RanBD1" evidence="11">
    <location>
        <begin position="322"/>
        <end position="444"/>
    </location>
</feature>
<feature type="compositionally biased region" description="Basic and acidic residues" evidence="10">
    <location>
        <begin position="215"/>
        <end position="227"/>
    </location>
</feature>
<evidence type="ECO:0000256" key="8">
    <source>
        <dbReference type="ARBA" id="ARBA00023132"/>
    </source>
</evidence>
<comment type="subcellular location">
    <subcellularLocation>
        <location evidence="1">Nucleus</location>
        <location evidence="1">Nuclear pore complex</location>
    </subcellularLocation>
</comment>
<evidence type="ECO:0000313" key="13">
    <source>
        <dbReference type="Proteomes" id="UP000734854"/>
    </source>
</evidence>
<dbReference type="Pfam" id="PF08911">
    <property type="entry name" value="NUP50"/>
    <property type="match status" value="1"/>
</dbReference>
<evidence type="ECO:0000256" key="4">
    <source>
        <dbReference type="ARBA" id="ARBA00022816"/>
    </source>
</evidence>
<organism evidence="12 13">
    <name type="scientific">Zingiber officinale</name>
    <name type="common">Ginger</name>
    <name type="synonym">Amomum zingiber</name>
    <dbReference type="NCBI Taxonomy" id="94328"/>
    <lineage>
        <taxon>Eukaryota</taxon>
        <taxon>Viridiplantae</taxon>
        <taxon>Streptophyta</taxon>
        <taxon>Embryophyta</taxon>
        <taxon>Tracheophyta</taxon>
        <taxon>Spermatophyta</taxon>
        <taxon>Magnoliopsida</taxon>
        <taxon>Liliopsida</taxon>
        <taxon>Zingiberales</taxon>
        <taxon>Zingiberaceae</taxon>
        <taxon>Zingiber</taxon>
    </lineage>
</organism>
<dbReference type="InterPro" id="IPR015007">
    <property type="entry name" value="NUP2/50/61"/>
</dbReference>
<keyword evidence="7" id="KW-0811">Translocation</keyword>
<evidence type="ECO:0000256" key="10">
    <source>
        <dbReference type="SAM" id="MobiDB-lite"/>
    </source>
</evidence>
<keyword evidence="6" id="KW-0007">Acetylation</keyword>
<dbReference type="PANTHER" id="PTHR23138">
    <property type="entry name" value="RAN BINDING PROTEIN"/>
    <property type="match status" value="1"/>
</dbReference>
<sequence length="466" mass="49324">MGDAEDALPPSKKRVAGRQLTKDDPDRDDDAPDLEMGTFKKATEEVMATRRIVKVRRSQPAPAASSNPFAGIRLVASSDTSIEAKKSMDSSKTDGSTPQDEEQGESNENSDVGNVAKGTEIAVNSDNIEGAEKNGEKPDKFSEPLSDTADDKEKNIPVAEEVRPAETSKAEKNGREKTDNESVKERIEDQQEENGKKAEETEGDAGQNVENAVEESDKKAATNDLKEPAAPAAPLSSFQQLSSSQNAFSGLIGTGFSTSSFAFGSSVSGLAGTGISTSSFTFGSLSKEGFSFGTSPGTTFSLSTGSTNGGSSFPSSLGTTPDTSKSVKLSMQEVPLETGEENEKAVFTADAIMYEYMDGGWKERGKGELKLNVSVSDVEKARLVMRAKGNFRLILNASIYPDMSLTNMDKKGITFACVNSAGEGKGGLITVALKFKDSSIVQEFLVSVSAHKGKKASTSEPTKDAD</sequence>
<evidence type="ECO:0000259" key="11">
    <source>
        <dbReference type="PROSITE" id="PS50196"/>
    </source>
</evidence>
<keyword evidence="13" id="KW-1185">Reference proteome</keyword>
<evidence type="ECO:0000256" key="5">
    <source>
        <dbReference type="ARBA" id="ARBA00022927"/>
    </source>
</evidence>
<keyword evidence="9" id="KW-0539">Nucleus</keyword>
<dbReference type="EMBL" id="JACMSC010000004">
    <property type="protein sequence ID" value="KAG6526377.1"/>
    <property type="molecule type" value="Genomic_DNA"/>
</dbReference>
<comment type="caution">
    <text evidence="12">The sequence shown here is derived from an EMBL/GenBank/DDBJ whole genome shotgun (WGS) entry which is preliminary data.</text>
</comment>
<feature type="region of interest" description="Disordered" evidence="10">
    <location>
        <begin position="1"/>
        <end position="238"/>
    </location>
</feature>
<dbReference type="OrthoDB" id="185618at2759"/>
<protein>
    <recommendedName>
        <fullName evidence="11">RanBD1 domain-containing protein</fullName>
    </recommendedName>
</protein>
<accession>A0A8J5HL37</accession>
<proteinExistence type="predicted"/>
<evidence type="ECO:0000256" key="1">
    <source>
        <dbReference type="ARBA" id="ARBA00004567"/>
    </source>
</evidence>
<evidence type="ECO:0000256" key="9">
    <source>
        <dbReference type="ARBA" id="ARBA00023242"/>
    </source>
</evidence>
<dbReference type="PANTHER" id="PTHR23138:SF142">
    <property type="entry name" value="RAN-BINDING PROTEIN 3B-RELATED"/>
    <property type="match status" value="1"/>
</dbReference>
<name>A0A8J5HL37_ZINOF</name>
<keyword evidence="3" id="KW-0677">Repeat</keyword>
<feature type="compositionally biased region" description="Low complexity" evidence="10">
    <location>
        <begin position="301"/>
        <end position="317"/>
    </location>
</feature>
<dbReference type="InterPro" id="IPR045255">
    <property type="entry name" value="RanBP1-like"/>
</dbReference>
<dbReference type="PROSITE" id="PS50196">
    <property type="entry name" value="RANBD1"/>
    <property type="match status" value="1"/>
</dbReference>
<evidence type="ECO:0000256" key="2">
    <source>
        <dbReference type="ARBA" id="ARBA00022448"/>
    </source>
</evidence>
<evidence type="ECO:0000256" key="6">
    <source>
        <dbReference type="ARBA" id="ARBA00022990"/>
    </source>
</evidence>
<dbReference type="Pfam" id="PF00638">
    <property type="entry name" value="Ran_BP1"/>
    <property type="match status" value="1"/>
</dbReference>
<evidence type="ECO:0000256" key="3">
    <source>
        <dbReference type="ARBA" id="ARBA00022737"/>
    </source>
</evidence>
<gene>
    <name evidence="12" type="ORF">ZIOFF_016360</name>
</gene>
<evidence type="ECO:0000256" key="7">
    <source>
        <dbReference type="ARBA" id="ARBA00023010"/>
    </source>
</evidence>